<dbReference type="EMBL" id="HG678109">
    <property type="protein sequence ID" value="CDJ45249.1"/>
    <property type="molecule type" value="Genomic_DNA"/>
</dbReference>
<dbReference type="SUPFAM" id="SSF117281">
    <property type="entry name" value="Kelch motif"/>
    <property type="match status" value="1"/>
</dbReference>
<evidence type="ECO:0008006" key="5">
    <source>
        <dbReference type="Google" id="ProtNLM"/>
    </source>
</evidence>
<dbReference type="Proteomes" id="UP000030747">
    <property type="component" value="Unassembled WGS sequence"/>
</dbReference>
<sequence length="161" mass="17295">MHAAPLLAPRSSAMCCTHGDTLVVLGGTKGERLRTAEVYEPRMDKWQPLACPMIEVRSAGCAVSSANHLYAMGGINADHQIHNSLEVLNPEGGQWAFLAPMPGPRMDSAAVFVKDSILVTGGQDGEVLSSTCFYNPETNEWRQGPSMGTPRYGHNLVVTAL</sequence>
<dbReference type="VEuPathDB" id="ToxoDB:ETH_00000915"/>
<keyword evidence="2" id="KW-0677">Repeat</keyword>
<dbReference type="RefSeq" id="XP_013235996.1">
    <property type="nucleotide sequence ID" value="XM_013380542.1"/>
</dbReference>
<reference evidence="3" key="1">
    <citation type="submission" date="2013-10" db="EMBL/GenBank/DDBJ databases">
        <title>Genomic analysis of the causative agents of coccidiosis in chickens.</title>
        <authorList>
            <person name="Reid A.J."/>
            <person name="Blake D."/>
            <person name="Billington K."/>
            <person name="Browne H."/>
            <person name="Dunn M."/>
            <person name="Hung S."/>
            <person name="Kawahara F."/>
            <person name="Miranda-Saavedra D."/>
            <person name="Mourier T."/>
            <person name="Nagra H."/>
            <person name="Otto T.D."/>
            <person name="Rawlings N."/>
            <person name="Sanchez A."/>
            <person name="Sanders M."/>
            <person name="Subramaniam C."/>
            <person name="Tay Y."/>
            <person name="Dear P."/>
            <person name="Doerig C."/>
            <person name="Gruber A."/>
            <person name="Parkinson J."/>
            <person name="Shirley M."/>
            <person name="Wan K.L."/>
            <person name="Berriman M."/>
            <person name="Tomley F."/>
            <person name="Pain A."/>
        </authorList>
    </citation>
    <scope>NUCLEOTIDE SEQUENCE [LARGE SCALE GENOMIC DNA]</scope>
    <source>
        <strain evidence="3">Houghton</strain>
    </source>
</reference>
<keyword evidence="1" id="KW-0880">Kelch repeat</keyword>
<gene>
    <name evidence="3" type="ORF">ETH_00000915</name>
</gene>
<organism evidence="3 4">
    <name type="scientific">Eimeria tenella</name>
    <name type="common">Coccidian parasite</name>
    <dbReference type="NCBI Taxonomy" id="5802"/>
    <lineage>
        <taxon>Eukaryota</taxon>
        <taxon>Sar</taxon>
        <taxon>Alveolata</taxon>
        <taxon>Apicomplexa</taxon>
        <taxon>Conoidasida</taxon>
        <taxon>Coccidia</taxon>
        <taxon>Eucoccidiorida</taxon>
        <taxon>Eimeriorina</taxon>
        <taxon>Eimeriidae</taxon>
        <taxon>Eimeria</taxon>
    </lineage>
</organism>
<dbReference type="OMA" id="SAMCCTH"/>
<dbReference type="Pfam" id="PF24681">
    <property type="entry name" value="Kelch_KLHDC2_KLHL20_DRC7"/>
    <property type="match status" value="1"/>
</dbReference>
<evidence type="ECO:0000256" key="2">
    <source>
        <dbReference type="ARBA" id="ARBA00022737"/>
    </source>
</evidence>
<dbReference type="InterPro" id="IPR051746">
    <property type="entry name" value="Kelch_domain_containing_8"/>
</dbReference>
<reference evidence="3" key="2">
    <citation type="submission" date="2013-10" db="EMBL/GenBank/DDBJ databases">
        <authorList>
            <person name="Aslett M."/>
        </authorList>
    </citation>
    <scope>NUCLEOTIDE SEQUENCE [LARGE SCALE GENOMIC DNA]</scope>
    <source>
        <strain evidence="3">Houghton</strain>
    </source>
</reference>
<dbReference type="InterPro" id="IPR006652">
    <property type="entry name" value="Kelch_1"/>
</dbReference>
<dbReference type="SMART" id="SM00612">
    <property type="entry name" value="Kelch"/>
    <property type="match status" value="3"/>
</dbReference>
<name>U6L9K5_EIMTE</name>
<dbReference type="Gene3D" id="2.120.10.80">
    <property type="entry name" value="Kelch-type beta propeller"/>
    <property type="match status" value="1"/>
</dbReference>
<dbReference type="InterPro" id="IPR015915">
    <property type="entry name" value="Kelch-typ_b-propeller"/>
</dbReference>
<dbReference type="OrthoDB" id="191037at2759"/>
<proteinExistence type="predicted"/>
<dbReference type="PANTHER" id="PTHR46260:SF3">
    <property type="entry name" value="RING-TYPE DOMAIN-CONTAINING PROTEIN"/>
    <property type="match status" value="1"/>
</dbReference>
<evidence type="ECO:0000313" key="3">
    <source>
        <dbReference type="EMBL" id="CDJ45249.1"/>
    </source>
</evidence>
<dbReference type="VEuPathDB" id="ToxoDB:ETH2_0838500"/>
<protein>
    <recommendedName>
        <fullName evidence="5">Kelch motif domain-containing protein</fullName>
    </recommendedName>
</protein>
<evidence type="ECO:0000256" key="1">
    <source>
        <dbReference type="ARBA" id="ARBA00022441"/>
    </source>
</evidence>
<accession>U6L9K5</accession>
<keyword evidence="4" id="KW-1185">Reference proteome</keyword>
<dbReference type="PANTHER" id="PTHR46260">
    <property type="entry name" value="RING-TYPE DOMAIN-CONTAINING PROTEIN"/>
    <property type="match status" value="1"/>
</dbReference>
<dbReference type="GeneID" id="25249402"/>
<evidence type="ECO:0000313" key="4">
    <source>
        <dbReference type="Proteomes" id="UP000030747"/>
    </source>
</evidence>
<dbReference type="AlphaFoldDB" id="U6L9K5"/>